<reference evidence="1" key="1">
    <citation type="submission" date="2014-11" db="EMBL/GenBank/DDBJ databases">
        <authorList>
            <person name="Amaro Gonzalez C."/>
        </authorList>
    </citation>
    <scope>NUCLEOTIDE SEQUENCE</scope>
</reference>
<evidence type="ECO:0000313" key="1">
    <source>
        <dbReference type="EMBL" id="JAH81932.1"/>
    </source>
</evidence>
<dbReference type="EMBL" id="GBXM01026645">
    <property type="protein sequence ID" value="JAH81932.1"/>
    <property type="molecule type" value="Transcribed_RNA"/>
</dbReference>
<organism evidence="1">
    <name type="scientific">Anguilla anguilla</name>
    <name type="common">European freshwater eel</name>
    <name type="synonym">Muraena anguilla</name>
    <dbReference type="NCBI Taxonomy" id="7936"/>
    <lineage>
        <taxon>Eukaryota</taxon>
        <taxon>Metazoa</taxon>
        <taxon>Chordata</taxon>
        <taxon>Craniata</taxon>
        <taxon>Vertebrata</taxon>
        <taxon>Euteleostomi</taxon>
        <taxon>Actinopterygii</taxon>
        <taxon>Neopterygii</taxon>
        <taxon>Teleostei</taxon>
        <taxon>Anguilliformes</taxon>
        <taxon>Anguillidae</taxon>
        <taxon>Anguilla</taxon>
    </lineage>
</organism>
<protein>
    <submittedName>
        <fullName evidence="1">Uncharacterized protein</fullName>
    </submittedName>
</protein>
<sequence>MAEIASMLASPCPALVATDSRPLLKSRLYPAGPDTQLSILAAI</sequence>
<accession>A0A0E9VV66</accession>
<reference evidence="1" key="2">
    <citation type="journal article" date="2015" name="Fish Shellfish Immunol.">
        <title>Early steps in the European eel (Anguilla anguilla)-Vibrio vulnificus interaction in the gills: Role of the RtxA13 toxin.</title>
        <authorList>
            <person name="Callol A."/>
            <person name="Pajuelo D."/>
            <person name="Ebbesson L."/>
            <person name="Teles M."/>
            <person name="MacKenzie S."/>
            <person name="Amaro C."/>
        </authorList>
    </citation>
    <scope>NUCLEOTIDE SEQUENCE</scope>
</reference>
<dbReference type="AlphaFoldDB" id="A0A0E9VV66"/>
<name>A0A0E9VV66_ANGAN</name>
<proteinExistence type="predicted"/>